<dbReference type="InterPro" id="IPR036249">
    <property type="entry name" value="Thioredoxin-like_sf"/>
</dbReference>
<gene>
    <name evidence="3" type="ORF">GCM10007276_36000</name>
</gene>
<dbReference type="InterPro" id="IPR036282">
    <property type="entry name" value="Glutathione-S-Trfase_C_sf"/>
</dbReference>
<dbReference type="PANTHER" id="PTHR44051:SF8">
    <property type="entry name" value="GLUTATHIONE S-TRANSFERASE GSTA"/>
    <property type="match status" value="1"/>
</dbReference>
<dbReference type="EMBL" id="BMCP01000014">
    <property type="protein sequence ID" value="GGE55732.1"/>
    <property type="molecule type" value="Genomic_DNA"/>
</dbReference>
<dbReference type="SUPFAM" id="SSF52833">
    <property type="entry name" value="Thioredoxin-like"/>
    <property type="match status" value="1"/>
</dbReference>
<dbReference type="SFLD" id="SFLDS00019">
    <property type="entry name" value="Glutathione_Transferase_(cytos"/>
    <property type="match status" value="1"/>
</dbReference>
<reference evidence="3" key="1">
    <citation type="journal article" date="2014" name="Int. J. Syst. Evol. Microbiol.">
        <title>Complete genome sequence of Corynebacterium casei LMG S-19264T (=DSM 44701T), isolated from a smear-ripened cheese.</title>
        <authorList>
            <consortium name="US DOE Joint Genome Institute (JGI-PGF)"/>
            <person name="Walter F."/>
            <person name="Albersmeier A."/>
            <person name="Kalinowski J."/>
            <person name="Ruckert C."/>
        </authorList>
    </citation>
    <scope>NUCLEOTIDE SEQUENCE</scope>
    <source>
        <strain evidence="3">CCM 7684</strain>
    </source>
</reference>
<comment type="caution">
    <text evidence="3">The sequence shown here is derived from an EMBL/GenBank/DDBJ whole genome shotgun (WGS) entry which is preliminary data.</text>
</comment>
<dbReference type="InterPro" id="IPR004045">
    <property type="entry name" value="Glutathione_S-Trfase_N"/>
</dbReference>
<proteinExistence type="predicted"/>
<dbReference type="CDD" id="cd00299">
    <property type="entry name" value="GST_C_family"/>
    <property type="match status" value="1"/>
</dbReference>
<dbReference type="SFLD" id="SFLDG00358">
    <property type="entry name" value="Main_(cytGST)"/>
    <property type="match status" value="1"/>
</dbReference>
<dbReference type="CDD" id="cd00570">
    <property type="entry name" value="GST_N_family"/>
    <property type="match status" value="1"/>
</dbReference>
<feature type="domain" description="GST C-terminal" evidence="2">
    <location>
        <begin position="85"/>
        <end position="206"/>
    </location>
</feature>
<reference evidence="3" key="2">
    <citation type="submission" date="2020-09" db="EMBL/GenBank/DDBJ databases">
        <authorList>
            <person name="Sun Q."/>
            <person name="Sedlacek I."/>
        </authorList>
    </citation>
    <scope>NUCLEOTIDE SEQUENCE</scope>
    <source>
        <strain evidence="3">CCM 7684</strain>
    </source>
</reference>
<sequence>MLELYGHPFSSFTWKPLIALYEREVPFTFHTVDPGHPNNQALIDRLSPTGHFPALVDGEVEVTQSNAVIEYLDLHGGAAPMVPEDRREAIEARMLAEVFDNYINVPLQRVVKEAFRPEDAKDPFGVTAARKTLTKTYAWLETKLADRTWAISNRFSIADCAAAPALFYADWVEPIPAGAVAEYRARLLARDSVVRVVNEARPYRKLFPLGAPDRD</sequence>
<dbReference type="PANTHER" id="PTHR44051">
    <property type="entry name" value="GLUTATHIONE S-TRANSFERASE-RELATED"/>
    <property type="match status" value="1"/>
</dbReference>
<dbReference type="Gene3D" id="1.20.1050.10">
    <property type="match status" value="1"/>
</dbReference>
<evidence type="ECO:0000313" key="3">
    <source>
        <dbReference type="EMBL" id="GGE55732.1"/>
    </source>
</evidence>
<dbReference type="InterPro" id="IPR010987">
    <property type="entry name" value="Glutathione-S-Trfase_C-like"/>
</dbReference>
<dbReference type="PROSITE" id="PS50404">
    <property type="entry name" value="GST_NTER"/>
    <property type="match status" value="1"/>
</dbReference>
<dbReference type="Gene3D" id="3.40.30.10">
    <property type="entry name" value="Glutaredoxin"/>
    <property type="match status" value="1"/>
</dbReference>
<dbReference type="SUPFAM" id="SSF47616">
    <property type="entry name" value="GST C-terminal domain-like"/>
    <property type="match status" value="1"/>
</dbReference>
<feature type="domain" description="GST N-terminal" evidence="1">
    <location>
        <begin position="1"/>
        <end position="80"/>
    </location>
</feature>
<keyword evidence="4" id="KW-1185">Reference proteome</keyword>
<dbReference type="RefSeq" id="WP_188411314.1">
    <property type="nucleotide sequence ID" value="NZ_BMCP01000014.1"/>
</dbReference>
<evidence type="ECO:0000313" key="4">
    <source>
        <dbReference type="Proteomes" id="UP000602745"/>
    </source>
</evidence>
<name>A0A8J3E0V7_9RHOB</name>
<evidence type="ECO:0000259" key="1">
    <source>
        <dbReference type="PROSITE" id="PS50404"/>
    </source>
</evidence>
<dbReference type="PROSITE" id="PS50405">
    <property type="entry name" value="GST_CTER"/>
    <property type="match status" value="1"/>
</dbReference>
<dbReference type="InterPro" id="IPR040079">
    <property type="entry name" value="Glutathione_S-Trfase"/>
</dbReference>
<accession>A0A8J3E0V7</accession>
<evidence type="ECO:0000259" key="2">
    <source>
        <dbReference type="PROSITE" id="PS50405"/>
    </source>
</evidence>
<protein>
    <submittedName>
        <fullName evidence="3">Glutathione S-transferase</fullName>
    </submittedName>
</protein>
<dbReference type="Pfam" id="PF13417">
    <property type="entry name" value="GST_N_3"/>
    <property type="match status" value="1"/>
</dbReference>
<dbReference type="Proteomes" id="UP000602745">
    <property type="component" value="Unassembled WGS sequence"/>
</dbReference>
<dbReference type="AlphaFoldDB" id="A0A8J3E0V7"/>
<organism evidence="3 4">
    <name type="scientific">Agaricicola taiwanensis</name>
    <dbReference type="NCBI Taxonomy" id="591372"/>
    <lineage>
        <taxon>Bacteria</taxon>
        <taxon>Pseudomonadati</taxon>
        <taxon>Pseudomonadota</taxon>
        <taxon>Alphaproteobacteria</taxon>
        <taxon>Rhodobacterales</taxon>
        <taxon>Paracoccaceae</taxon>
        <taxon>Agaricicola</taxon>
    </lineage>
</organism>
<dbReference type="Pfam" id="PF13410">
    <property type="entry name" value="GST_C_2"/>
    <property type="match status" value="1"/>
</dbReference>